<protein>
    <submittedName>
        <fullName evidence="2">Uncharacterized protein</fullName>
    </submittedName>
</protein>
<feature type="transmembrane region" description="Helical" evidence="1">
    <location>
        <begin position="99"/>
        <end position="122"/>
    </location>
</feature>
<keyword evidence="3" id="KW-1185">Reference proteome</keyword>
<dbReference type="InterPro" id="IPR033481">
    <property type="entry name" value="Dni1/Fig1"/>
</dbReference>
<reference evidence="2 3" key="1">
    <citation type="journal article" date="2023" name="bioRxiv">
        <title>High-quality genome assemblies of four members of thePodospora anserinaspecies complex.</title>
        <authorList>
            <person name="Ament-Velasquez S.L."/>
            <person name="Vogan A.A."/>
            <person name="Wallerman O."/>
            <person name="Hartmann F."/>
            <person name="Gautier V."/>
            <person name="Silar P."/>
            <person name="Giraud T."/>
            <person name="Johannesson H."/>
        </authorList>
    </citation>
    <scope>NUCLEOTIDE SEQUENCE [LARGE SCALE GENOMIC DNA]</scope>
    <source>
        <strain evidence="2 3">CBS 411.78</strain>
    </source>
</reference>
<sequence>MFRIGYFGLCGISEEHGTLCGNVSGRSVEDLSSTLFPATTASNNTLLKNEITDLITTAQDLQTEIFISILAGDTVLFIVGLIALFFFKQDRKKNATDALFLSATITFASALATSQSAGALQITSAVMENASVLIKTGTTIQVFQWVAFGFGFSFAAVVPFLAKPREENGGGEYLDKEGNVV</sequence>
<dbReference type="Proteomes" id="UP001326199">
    <property type="component" value="Unassembled WGS sequence"/>
</dbReference>
<evidence type="ECO:0000313" key="3">
    <source>
        <dbReference type="Proteomes" id="UP001326199"/>
    </source>
</evidence>
<name>A0ABR0GZR6_9PEZI</name>
<dbReference type="EMBL" id="JAFFHB010000010">
    <property type="protein sequence ID" value="KAK4661118.1"/>
    <property type="molecule type" value="Genomic_DNA"/>
</dbReference>
<dbReference type="GeneID" id="87926788"/>
<dbReference type="Pfam" id="PF12351">
    <property type="entry name" value="Fig1"/>
    <property type="match status" value="1"/>
</dbReference>
<gene>
    <name evidence="2" type="ORF">QC763_0113200</name>
</gene>
<dbReference type="RefSeq" id="XP_062761085.1">
    <property type="nucleotide sequence ID" value="XM_062906505.1"/>
</dbReference>
<accession>A0ABR0GZR6</accession>
<proteinExistence type="predicted"/>
<keyword evidence="1" id="KW-1133">Transmembrane helix</keyword>
<evidence type="ECO:0000313" key="2">
    <source>
        <dbReference type="EMBL" id="KAK4661118.1"/>
    </source>
</evidence>
<feature type="transmembrane region" description="Helical" evidence="1">
    <location>
        <begin position="65"/>
        <end position="87"/>
    </location>
</feature>
<evidence type="ECO:0000256" key="1">
    <source>
        <dbReference type="SAM" id="Phobius"/>
    </source>
</evidence>
<comment type="caution">
    <text evidence="2">The sequence shown here is derived from an EMBL/GenBank/DDBJ whole genome shotgun (WGS) entry which is preliminary data.</text>
</comment>
<keyword evidence="1" id="KW-0472">Membrane</keyword>
<organism evidence="2 3">
    <name type="scientific">Podospora pseudopauciseta</name>
    <dbReference type="NCBI Taxonomy" id="2093780"/>
    <lineage>
        <taxon>Eukaryota</taxon>
        <taxon>Fungi</taxon>
        <taxon>Dikarya</taxon>
        <taxon>Ascomycota</taxon>
        <taxon>Pezizomycotina</taxon>
        <taxon>Sordariomycetes</taxon>
        <taxon>Sordariomycetidae</taxon>
        <taxon>Sordariales</taxon>
        <taxon>Podosporaceae</taxon>
        <taxon>Podospora</taxon>
    </lineage>
</organism>
<keyword evidence="1" id="KW-0812">Transmembrane</keyword>
<feature type="transmembrane region" description="Helical" evidence="1">
    <location>
        <begin position="142"/>
        <end position="162"/>
    </location>
</feature>